<evidence type="ECO:0000256" key="3">
    <source>
        <dbReference type="ARBA" id="ARBA00022737"/>
    </source>
</evidence>
<dbReference type="Pfam" id="PF01607">
    <property type="entry name" value="CBM_14"/>
    <property type="match status" value="4"/>
</dbReference>
<dbReference type="PROSITE" id="PS50940">
    <property type="entry name" value="CHIT_BIND_II"/>
    <property type="match status" value="4"/>
</dbReference>
<dbReference type="OrthoDB" id="6020543at2759"/>
<proteinExistence type="predicted"/>
<evidence type="ECO:0000256" key="5">
    <source>
        <dbReference type="ARBA" id="ARBA00023180"/>
    </source>
</evidence>
<name>A0A9N9SAK8_9DIPT</name>
<dbReference type="SUPFAM" id="SSF57625">
    <property type="entry name" value="Invertebrate chitin-binding proteins"/>
    <property type="match status" value="4"/>
</dbReference>
<dbReference type="AlphaFoldDB" id="A0A9N9SAK8"/>
<reference evidence="8" key="2">
    <citation type="submission" date="2022-10" db="EMBL/GenBank/DDBJ databases">
        <authorList>
            <consortium name="ENA_rothamsted_submissions"/>
            <consortium name="culmorum"/>
            <person name="King R."/>
        </authorList>
    </citation>
    <scope>NUCLEOTIDE SEQUENCE</scope>
</reference>
<keyword evidence="9" id="KW-1185">Reference proteome</keyword>
<evidence type="ECO:0000313" key="8">
    <source>
        <dbReference type="EMBL" id="CAG9812140.1"/>
    </source>
</evidence>
<keyword evidence="5" id="KW-0325">Glycoprotein</keyword>
<keyword evidence="4" id="KW-1015">Disulfide bond</keyword>
<feature type="chain" id="PRO_5040480009" description="Chitin-binding type-2 domain-containing protein" evidence="6">
    <location>
        <begin position="18"/>
        <end position="312"/>
    </location>
</feature>
<evidence type="ECO:0000256" key="6">
    <source>
        <dbReference type="SAM" id="SignalP"/>
    </source>
</evidence>
<dbReference type="InterPro" id="IPR036508">
    <property type="entry name" value="Chitin-bd_dom_sf"/>
</dbReference>
<feature type="domain" description="Chitin-binding type-2" evidence="7">
    <location>
        <begin position="241"/>
        <end position="298"/>
    </location>
</feature>
<dbReference type="PANTHER" id="PTHR23301:SF97">
    <property type="entry name" value="RE09177P"/>
    <property type="match status" value="1"/>
</dbReference>
<dbReference type="EMBL" id="OU895880">
    <property type="protein sequence ID" value="CAG9812140.1"/>
    <property type="molecule type" value="Genomic_DNA"/>
</dbReference>
<evidence type="ECO:0000256" key="4">
    <source>
        <dbReference type="ARBA" id="ARBA00023157"/>
    </source>
</evidence>
<keyword evidence="3" id="KW-0677">Repeat</keyword>
<dbReference type="GO" id="GO:0005576">
    <property type="term" value="C:extracellular region"/>
    <property type="evidence" value="ECO:0007669"/>
    <property type="project" value="InterPro"/>
</dbReference>
<reference evidence="8" key="1">
    <citation type="submission" date="2022-01" db="EMBL/GenBank/DDBJ databases">
        <authorList>
            <person name="King R."/>
        </authorList>
    </citation>
    <scope>NUCLEOTIDE SEQUENCE</scope>
</reference>
<feature type="domain" description="Chitin-binding type-2" evidence="7">
    <location>
        <begin position="168"/>
        <end position="225"/>
    </location>
</feature>
<dbReference type="InterPro" id="IPR051940">
    <property type="entry name" value="Chitin_bind-dev_reg"/>
</dbReference>
<evidence type="ECO:0000256" key="1">
    <source>
        <dbReference type="ARBA" id="ARBA00022669"/>
    </source>
</evidence>
<evidence type="ECO:0000256" key="2">
    <source>
        <dbReference type="ARBA" id="ARBA00022729"/>
    </source>
</evidence>
<organism evidence="8 9">
    <name type="scientific">Chironomus riparius</name>
    <dbReference type="NCBI Taxonomy" id="315576"/>
    <lineage>
        <taxon>Eukaryota</taxon>
        <taxon>Metazoa</taxon>
        <taxon>Ecdysozoa</taxon>
        <taxon>Arthropoda</taxon>
        <taxon>Hexapoda</taxon>
        <taxon>Insecta</taxon>
        <taxon>Pterygota</taxon>
        <taxon>Neoptera</taxon>
        <taxon>Endopterygota</taxon>
        <taxon>Diptera</taxon>
        <taxon>Nematocera</taxon>
        <taxon>Chironomoidea</taxon>
        <taxon>Chironomidae</taxon>
        <taxon>Chironominae</taxon>
        <taxon>Chironomus</taxon>
    </lineage>
</organism>
<feature type="domain" description="Chitin-binding type-2" evidence="7">
    <location>
        <begin position="20"/>
        <end position="77"/>
    </location>
</feature>
<dbReference type="SMART" id="SM00494">
    <property type="entry name" value="ChtBD2"/>
    <property type="match status" value="4"/>
</dbReference>
<dbReference type="Proteomes" id="UP001153620">
    <property type="component" value="Chromosome 4"/>
</dbReference>
<feature type="domain" description="Chitin-binding type-2" evidence="7">
    <location>
        <begin position="95"/>
        <end position="152"/>
    </location>
</feature>
<feature type="signal peptide" evidence="6">
    <location>
        <begin position="1"/>
        <end position="17"/>
    </location>
</feature>
<keyword evidence="2 6" id="KW-0732">Signal</keyword>
<dbReference type="PANTHER" id="PTHR23301">
    <property type="entry name" value="CHITIN BINDING PERITROPHIN-A"/>
    <property type="match status" value="1"/>
</dbReference>
<evidence type="ECO:0000259" key="7">
    <source>
        <dbReference type="PROSITE" id="PS50940"/>
    </source>
</evidence>
<evidence type="ECO:0000313" key="9">
    <source>
        <dbReference type="Proteomes" id="UP001153620"/>
    </source>
</evidence>
<keyword evidence="1" id="KW-0147">Chitin-binding</keyword>
<sequence length="312" mass="34437">MEKLLFSLVLLLPSVLSQDRLICEGIPDFGYVASKQDCSLYYQCIGGISYRLQCPRGNYFSTERQTCVPYAESDCPLINPTTTPATTTTTSPNGLPTCRDVPEFGYIPSLQDCDYYYQCIEGVQYLLKCPRGFYFSFAQQTCVNPIDSDCPLISTSPAPPTTTPPSGPPTCGDVPEFGYIPSLEACDYYYQCIEGVQYLLKCPRGFYFSFAQQTCVNPIDSDCPLISTSPAPPTTTPPSGPPTCGDVPEFGYIPSLEACDYYYQCIEGVQYLLKCPRGFYFIFTVQNCGNPSDSDCPLLNTTTALNILNKKS</sequence>
<accession>A0A9N9SAK8</accession>
<protein>
    <recommendedName>
        <fullName evidence="7">Chitin-binding type-2 domain-containing protein</fullName>
    </recommendedName>
</protein>
<dbReference type="InterPro" id="IPR002557">
    <property type="entry name" value="Chitin-bd_dom"/>
</dbReference>
<dbReference type="GO" id="GO:0008061">
    <property type="term" value="F:chitin binding"/>
    <property type="evidence" value="ECO:0007669"/>
    <property type="project" value="UniProtKB-KW"/>
</dbReference>
<dbReference type="Gene3D" id="2.170.140.10">
    <property type="entry name" value="Chitin binding domain"/>
    <property type="match status" value="4"/>
</dbReference>
<gene>
    <name evidence="8" type="ORF">CHIRRI_LOCUS14945</name>
</gene>